<name>A0A4Y2D057_ARAVE</name>
<evidence type="ECO:0000313" key="2">
    <source>
        <dbReference type="Proteomes" id="UP000499080"/>
    </source>
</evidence>
<comment type="caution">
    <text evidence="1">The sequence shown here is derived from an EMBL/GenBank/DDBJ whole genome shotgun (WGS) entry which is preliminary data.</text>
</comment>
<protein>
    <submittedName>
        <fullName evidence="1">Uncharacterized protein</fullName>
    </submittedName>
</protein>
<accession>A0A4Y2D057</accession>
<dbReference type="AlphaFoldDB" id="A0A4Y2D057"/>
<dbReference type="EMBL" id="BGPR01000269">
    <property type="protein sequence ID" value="GBM09348.1"/>
    <property type="molecule type" value="Genomic_DNA"/>
</dbReference>
<organism evidence="1 2">
    <name type="scientific">Araneus ventricosus</name>
    <name type="common">Orbweaver spider</name>
    <name type="synonym">Epeira ventricosa</name>
    <dbReference type="NCBI Taxonomy" id="182803"/>
    <lineage>
        <taxon>Eukaryota</taxon>
        <taxon>Metazoa</taxon>
        <taxon>Ecdysozoa</taxon>
        <taxon>Arthropoda</taxon>
        <taxon>Chelicerata</taxon>
        <taxon>Arachnida</taxon>
        <taxon>Araneae</taxon>
        <taxon>Araneomorphae</taxon>
        <taxon>Entelegynae</taxon>
        <taxon>Araneoidea</taxon>
        <taxon>Araneidae</taxon>
        <taxon>Araneus</taxon>
    </lineage>
</organism>
<gene>
    <name evidence="1" type="ORF">AVEN_184059_1</name>
</gene>
<keyword evidence="2" id="KW-1185">Reference proteome</keyword>
<sequence length="92" mass="10696">MLHSDLPARKGHVFPKTFSATSFNSILPLTAFHLFRMLQKNLEPKERRNPEKREFCNPSTSICVPQFLNRQPSGLTGWNQPLLWLRLLRSCC</sequence>
<proteinExistence type="predicted"/>
<reference evidence="1 2" key="1">
    <citation type="journal article" date="2019" name="Sci. Rep.">
        <title>Orb-weaving spider Araneus ventricosus genome elucidates the spidroin gene catalogue.</title>
        <authorList>
            <person name="Kono N."/>
            <person name="Nakamura H."/>
            <person name="Ohtoshi R."/>
            <person name="Moran D.A.P."/>
            <person name="Shinohara A."/>
            <person name="Yoshida Y."/>
            <person name="Fujiwara M."/>
            <person name="Mori M."/>
            <person name="Tomita M."/>
            <person name="Arakawa K."/>
        </authorList>
    </citation>
    <scope>NUCLEOTIDE SEQUENCE [LARGE SCALE GENOMIC DNA]</scope>
</reference>
<evidence type="ECO:0000313" key="1">
    <source>
        <dbReference type="EMBL" id="GBM09348.1"/>
    </source>
</evidence>
<dbReference type="Proteomes" id="UP000499080">
    <property type="component" value="Unassembled WGS sequence"/>
</dbReference>